<sequence>SRRQIKPRGNDSERLSALEQLKRARQGGPAACVEQ</sequence>
<gene>
    <name evidence="1" type="ORF">SMN809_LOCUS75440</name>
</gene>
<comment type="caution">
    <text evidence="1">The sequence shown here is derived from an EMBL/GenBank/DDBJ whole genome shotgun (WGS) entry which is preliminary data.</text>
</comment>
<organism evidence="1 2">
    <name type="scientific">Rotaria magnacalcarata</name>
    <dbReference type="NCBI Taxonomy" id="392030"/>
    <lineage>
        <taxon>Eukaryota</taxon>
        <taxon>Metazoa</taxon>
        <taxon>Spiralia</taxon>
        <taxon>Gnathifera</taxon>
        <taxon>Rotifera</taxon>
        <taxon>Eurotatoria</taxon>
        <taxon>Bdelloidea</taxon>
        <taxon>Philodinida</taxon>
        <taxon>Philodinidae</taxon>
        <taxon>Rotaria</taxon>
    </lineage>
</organism>
<reference evidence="1" key="1">
    <citation type="submission" date="2021-02" db="EMBL/GenBank/DDBJ databases">
        <authorList>
            <person name="Nowell W R."/>
        </authorList>
    </citation>
    <scope>NUCLEOTIDE SEQUENCE</scope>
</reference>
<dbReference type="EMBL" id="CAJOBI010332504">
    <property type="protein sequence ID" value="CAF5200803.1"/>
    <property type="molecule type" value="Genomic_DNA"/>
</dbReference>
<feature type="non-terminal residue" evidence="1">
    <location>
        <position position="35"/>
    </location>
</feature>
<evidence type="ECO:0000313" key="2">
    <source>
        <dbReference type="Proteomes" id="UP000676336"/>
    </source>
</evidence>
<name>A0A8S3IJE6_9BILA</name>
<accession>A0A8S3IJE6</accession>
<dbReference type="Proteomes" id="UP000676336">
    <property type="component" value="Unassembled WGS sequence"/>
</dbReference>
<protein>
    <submittedName>
        <fullName evidence="1">Uncharacterized protein</fullName>
    </submittedName>
</protein>
<evidence type="ECO:0000313" key="1">
    <source>
        <dbReference type="EMBL" id="CAF5200803.1"/>
    </source>
</evidence>
<proteinExistence type="predicted"/>
<feature type="non-terminal residue" evidence="1">
    <location>
        <position position="1"/>
    </location>
</feature>
<dbReference type="AlphaFoldDB" id="A0A8S3IJE6"/>